<keyword evidence="4" id="KW-0472">Membrane</keyword>
<name>A0A9R0V592_TRITD</name>
<dbReference type="AlphaFoldDB" id="A0A9R0V592"/>
<dbReference type="GO" id="GO:0015171">
    <property type="term" value="F:amino acid transmembrane transporter activity"/>
    <property type="evidence" value="ECO:0007669"/>
    <property type="project" value="TreeGrafter"/>
</dbReference>
<dbReference type="GO" id="GO:0045037">
    <property type="term" value="P:protein import into chloroplast stroma"/>
    <property type="evidence" value="ECO:0007669"/>
    <property type="project" value="TreeGrafter"/>
</dbReference>
<protein>
    <submittedName>
        <fullName evidence="5">Uncharacterized protein</fullName>
    </submittedName>
</protein>
<evidence type="ECO:0000256" key="3">
    <source>
        <dbReference type="ARBA" id="ARBA00022989"/>
    </source>
</evidence>
<keyword evidence="3" id="KW-1133">Transmembrane helix</keyword>
<dbReference type="Gramene" id="TRITD1Bv1G008240.1">
    <property type="protein sequence ID" value="TRITD1Bv1G008240.1"/>
    <property type="gene ID" value="TRITD1Bv1G008240"/>
</dbReference>
<evidence type="ECO:0000256" key="1">
    <source>
        <dbReference type="ARBA" id="ARBA00004141"/>
    </source>
</evidence>
<evidence type="ECO:0000313" key="6">
    <source>
        <dbReference type="Proteomes" id="UP000324705"/>
    </source>
</evidence>
<dbReference type="Proteomes" id="UP000324705">
    <property type="component" value="Chromosome 1B"/>
</dbReference>
<dbReference type="GO" id="GO:0009707">
    <property type="term" value="C:chloroplast outer membrane"/>
    <property type="evidence" value="ECO:0007669"/>
    <property type="project" value="TreeGrafter"/>
</dbReference>
<evidence type="ECO:0000256" key="2">
    <source>
        <dbReference type="ARBA" id="ARBA00022692"/>
    </source>
</evidence>
<keyword evidence="2" id="KW-0812">Transmembrane</keyword>
<keyword evidence="6" id="KW-1185">Reference proteome</keyword>
<dbReference type="PANTHER" id="PTHR15371">
    <property type="entry name" value="TIM23"/>
    <property type="match status" value="1"/>
</dbReference>
<comment type="subcellular location">
    <subcellularLocation>
        <location evidence="1">Membrane</location>
        <topology evidence="1">Multi-pass membrane protein</topology>
    </subcellularLocation>
</comment>
<organism evidence="5 6">
    <name type="scientific">Triticum turgidum subsp. durum</name>
    <name type="common">Durum wheat</name>
    <name type="synonym">Triticum durum</name>
    <dbReference type="NCBI Taxonomy" id="4567"/>
    <lineage>
        <taxon>Eukaryota</taxon>
        <taxon>Viridiplantae</taxon>
        <taxon>Streptophyta</taxon>
        <taxon>Embryophyta</taxon>
        <taxon>Tracheophyta</taxon>
        <taxon>Spermatophyta</taxon>
        <taxon>Magnoliopsida</taxon>
        <taxon>Liliopsida</taxon>
        <taxon>Poales</taxon>
        <taxon>Poaceae</taxon>
        <taxon>BOP clade</taxon>
        <taxon>Pooideae</taxon>
        <taxon>Triticodae</taxon>
        <taxon>Triticeae</taxon>
        <taxon>Triticinae</taxon>
        <taxon>Triticum</taxon>
    </lineage>
</organism>
<proteinExistence type="predicted"/>
<dbReference type="OMA" id="VGVEHNI"/>
<accession>A0A9R0V592</accession>
<reference evidence="5 6" key="1">
    <citation type="submission" date="2017-09" db="EMBL/GenBank/DDBJ databases">
        <authorList>
            <consortium name="International Durum Wheat Genome Sequencing Consortium (IDWGSC)"/>
            <person name="Milanesi L."/>
        </authorList>
    </citation>
    <scope>NUCLEOTIDE SEQUENCE [LARGE SCALE GENOMIC DNA]</scope>
    <source>
        <strain evidence="6">cv. Svevo</strain>
    </source>
</reference>
<dbReference type="PANTHER" id="PTHR15371:SF38">
    <property type="entry name" value="OUTER ENVELOPE PORE PROTEIN 16, CHLOROPLASTIC"/>
    <property type="match status" value="1"/>
</dbReference>
<evidence type="ECO:0000256" key="4">
    <source>
        <dbReference type="ARBA" id="ARBA00023136"/>
    </source>
</evidence>
<sequence>MPSAGLSAGSNKVDVAIDLGNPLLNRTVDGFLKIGAVGACRVVAEDAFDCIHRGDISKRQLEETKNALLGGIATGALVSAASNNKGNKIAQDAITGGAIATAVEFINYLT</sequence>
<evidence type="ECO:0000313" key="5">
    <source>
        <dbReference type="EMBL" id="VAH12674.1"/>
    </source>
</evidence>
<dbReference type="InterPro" id="IPR045238">
    <property type="entry name" value="Tim23-like"/>
</dbReference>
<gene>
    <name evidence="5" type="ORF">TRITD_1Bv1G008240</name>
</gene>
<dbReference type="EMBL" id="LT934112">
    <property type="protein sequence ID" value="VAH12674.1"/>
    <property type="molecule type" value="Genomic_DNA"/>
</dbReference>